<dbReference type="STRING" id="1817883.A3G31_00365"/>
<gene>
    <name evidence="7" type="primary">atpH</name>
    <name evidence="8" type="ORF">A3G31_00365</name>
</gene>
<dbReference type="Pfam" id="PF00213">
    <property type="entry name" value="OSCP"/>
    <property type="match status" value="1"/>
</dbReference>
<comment type="similarity">
    <text evidence="7">Belongs to the ATPase delta chain family.</text>
</comment>
<dbReference type="AlphaFoldDB" id="A0A1F7SI31"/>
<organism evidence="8 9">
    <name type="scientific">Candidatus Schekmanbacteria bacterium RIFCSPLOWO2_12_FULL_38_15</name>
    <dbReference type="NCBI Taxonomy" id="1817883"/>
    <lineage>
        <taxon>Bacteria</taxon>
        <taxon>Candidatus Schekmaniibacteriota</taxon>
    </lineage>
</organism>
<keyword evidence="6 7" id="KW-0066">ATP synthesis</keyword>
<protein>
    <recommendedName>
        <fullName evidence="7">ATP synthase subunit delta</fullName>
    </recommendedName>
    <alternativeName>
        <fullName evidence="7">ATP synthase F(1) sector subunit delta</fullName>
    </alternativeName>
    <alternativeName>
        <fullName evidence="7">F-type ATPase subunit delta</fullName>
        <shortName evidence="7">F-ATPase subunit delta</shortName>
    </alternativeName>
</protein>
<dbReference type="EMBL" id="MGDI01000029">
    <property type="protein sequence ID" value="OGL52837.1"/>
    <property type="molecule type" value="Genomic_DNA"/>
</dbReference>
<dbReference type="GO" id="GO:0046933">
    <property type="term" value="F:proton-transporting ATP synthase activity, rotational mechanism"/>
    <property type="evidence" value="ECO:0007669"/>
    <property type="project" value="UniProtKB-UniRule"/>
</dbReference>
<dbReference type="SUPFAM" id="SSF47928">
    <property type="entry name" value="N-terminal domain of the delta subunit of the F1F0-ATP synthase"/>
    <property type="match status" value="1"/>
</dbReference>
<keyword evidence="4 7" id="KW-0406">Ion transport</keyword>
<proteinExistence type="inferred from homology"/>
<comment type="subcellular location">
    <subcellularLocation>
        <location evidence="7">Cell membrane</location>
        <topology evidence="7">Peripheral membrane protein</topology>
    </subcellularLocation>
    <subcellularLocation>
        <location evidence="1">Membrane</location>
    </subcellularLocation>
</comment>
<evidence type="ECO:0000256" key="3">
    <source>
        <dbReference type="ARBA" id="ARBA00022781"/>
    </source>
</evidence>
<name>A0A1F7SI31_9BACT</name>
<evidence type="ECO:0000256" key="1">
    <source>
        <dbReference type="ARBA" id="ARBA00004370"/>
    </source>
</evidence>
<dbReference type="PANTHER" id="PTHR11910">
    <property type="entry name" value="ATP SYNTHASE DELTA CHAIN"/>
    <property type="match status" value="1"/>
</dbReference>
<evidence type="ECO:0000313" key="9">
    <source>
        <dbReference type="Proteomes" id="UP000178082"/>
    </source>
</evidence>
<reference evidence="8 9" key="1">
    <citation type="journal article" date="2016" name="Nat. Commun.">
        <title>Thousands of microbial genomes shed light on interconnected biogeochemical processes in an aquifer system.</title>
        <authorList>
            <person name="Anantharaman K."/>
            <person name="Brown C.T."/>
            <person name="Hug L.A."/>
            <person name="Sharon I."/>
            <person name="Castelle C.J."/>
            <person name="Probst A.J."/>
            <person name="Thomas B.C."/>
            <person name="Singh A."/>
            <person name="Wilkins M.J."/>
            <person name="Karaoz U."/>
            <person name="Brodie E.L."/>
            <person name="Williams K.H."/>
            <person name="Hubbard S.S."/>
            <person name="Banfield J.F."/>
        </authorList>
    </citation>
    <scope>NUCLEOTIDE SEQUENCE [LARGE SCALE GENOMIC DNA]</scope>
</reference>
<keyword evidence="7" id="KW-1003">Cell membrane</keyword>
<keyword evidence="3 7" id="KW-0375">Hydrogen ion transport</keyword>
<accession>A0A1F7SI31</accession>
<dbReference type="GO" id="GO:0005886">
    <property type="term" value="C:plasma membrane"/>
    <property type="evidence" value="ECO:0007669"/>
    <property type="project" value="UniProtKB-SubCell"/>
</dbReference>
<evidence type="ECO:0000256" key="6">
    <source>
        <dbReference type="ARBA" id="ARBA00023310"/>
    </source>
</evidence>
<dbReference type="Gene3D" id="1.10.520.20">
    <property type="entry name" value="N-terminal domain of the delta subunit of the F1F0-ATP synthase"/>
    <property type="match status" value="1"/>
</dbReference>
<dbReference type="InterPro" id="IPR000711">
    <property type="entry name" value="ATPase_OSCP/dsu"/>
</dbReference>
<evidence type="ECO:0000256" key="7">
    <source>
        <dbReference type="HAMAP-Rule" id="MF_01416"/>
    </source>
</evidence>
<dbReference type="Proteomes" id="UP000178082">
    <property type="component" value="Unassembled WGS sequence"/>
</dbReference>
<evidence type="ECO:0000256" key="4">
    <source>
        <dbReference type="ARBA" id="ARBA00023065"/>
    </source>
</evidence>
<evidence type="ECO:0000256" key="5">
    <source>
        <dbReference type="ARBA" id="ARBA00023136"/>
    </source>
</evidence>
<dbReference type="NCBIfam" id="TIGR01145">
    <property type="entry name" value="ATP_synt_delta"/>
    <property type="match status" value="1"/>
</dbReference>
<comment type="caution">
    <text evidence="8">The sequence shown here is derived from an EMBL/GenBank/DDBJ whole genome shotgun (WGS) entry which is preliminary data.</text>
</comment>
<evidence type="ECO:0000256" key="2">
    <source>
        <dbReference type="ARBA" id="ARBA00022448"/>
    </source>
</evidence>
<dbReference type="GO" id="GO:0045259">
    <property type="term" value="C:proton-transporting ATP synthase complex"/>
    <property type="evidence" value="ECO:0007669"/>
    <property type="project" value="UniProtKB-KW"/>
</dbReference>
<dbReference type="PRINTS" id="PR00125">
    <property type="entry name" value="ATPASEDELTA"/>
</dbReference>
<sequence length="182" mass="21066">MIKDIIGKRYAKALIDSIEKKEDFDRVGKQLKEVALVFKESKELQNFFFNPAIPFTKKEIVLGEILNFYQLHPSLKKTIFLLLKNDWLKIIYTIYNHFMFYCDQYNNRVRAEITSAYKLTDDERTGIAKKLGNYTGKEVVLNTKIDSDIIGGVIARIGSLVIDGSVRNYLKMVKNSLTKDIQ</sequence>
<comment type="function">
    <text evidence="7">This protein is part of the stalk that links CF(0) to CF(1). It either transmits conformational changes from CF(0) to CF(1) or is implicated in proton conduction.</text>
</comment>
<keyword evidence="5 7" id="KW-0472">Membrane</keyword>
<evidence type="ECO:0000313" key="8">
    <source>
        <dbReference type="EMBL" id="OGL52837.1"/>
    </source>
</evidence>
<dbReference type="InterPro" id="IPR026015">
    <property type="entry name" value="ATP_synth_OSCP/delta_N_sf"/>
</dbReference>
<keyword evidence="7" id="KW-0139">CF(1)</keyword>
<keyword evidence="2 7" id="KW-0813">Transport</keyword>
<dbReference type="HAMAP" id="MF_01416">
    <property type="entry name" value="ATP_synth_delta_bact"/>
    <property type="match status" value="1"/>
</dbReference>
<comment type="function">
    <text evidence="7">F(1)F(0) ATP synthase produces ATP from ADP in the presence of a proton or sodium gradient. F-type ATPases consist of two structural domains, F(1) containing the extramembraneous catalytic core and F(0) containing the membrane proton channel, linked together by a central stalk and a peripheral stalk. During catalysis, ATP synthesis in the catalytic domain of F(1) is coupled via a rotary mechanism of the central stalk subunits to proton translocation.</text>
</comment>